<protein>
    <submittedName>
        <fullName evidence="12">CBPA1 Carboxypeptidase</fullName>
    </submittedName>
</protein>
<evidence type="ECO:0000256" key="3">
    <source>
        <dbReference type="ARBA" id="ARBA00022645"/>
    </source>
</evidence>
<keyword evidence="6" id="KW-0732">Signal</keyword>
<evidence type="ECO:0000313" key="13">
    <source>
        <dbReference type="Proteomes" id="UP000584326"/>
    </source>
</evidence>
<dbReference type="FunFam" id="3.40.630.10:FF:000084">
    <property type="entry name" value="Carboxypeptidase B2"/>
    <property type="match status" value="1"/>
</dbReference>
<comment type="caution">
    <text evidence="12">The sequence shown here is derived from an EMBL/GenBank/DDBJ whole genome shotgun (WGS) entry which is preliminary data.</text>
</comment>
<gene>
    <name evidence="12" type="primary">Cpa1_1</name>
    <name evidence="12" type="ORF">PODSTR_R11284</name>
</gene>
<dbReference type="GO" id="GO:0005615">
    <property type="term" value="C:extracellular space"/>
    <property type="evidence" value="ECO:0007669"/>
    <property type="project" value="TreeGrafter"/>
</dbReference>
<evidence type="ECO:0000259" key="11">
    <source>
        <dbReference type="PROSITE" id="PS52035"/>
    </source>
</evidence>
<evidence type="ECO:0000256" key="8">
    <source>
        <dbReference type="ARBA" id="ARBA00022833"/>
    </source>
</evidence>
<comment type="similarity">
    <text evidence="2 10">Belongs to the peptidase M14 family.</text>
</comment>
<evidence type="ECO:0000256" key="9">
    <source>
        <dbReference type="ARBA" id="ARBA00023049"/>
    </source>
</evidence>
<dbReference type="InterPro" id="IPR057247">
    <property type="entry name" value="CARBOXYPEPT_ZN_2"/>
</dbReference>
<keyword evidence="9" id="KW-0482">Metalloprotease</keyword>
<evidence type="ECO:0000256" key="10">
    <source>
        <dbReference type="PROSITE-ProRule" id="PRU01379"/>
    </source>
</evidence>
<dbReference type="Gene3D" id="3.40.630.10">
    <property type="entry name" value="Zn peptidases"/>
    <property type="match status" value="1"/>
</dbReference>
<dbReference type="GO" id="GO:0006508">
    <property type="term" value="P:proteolysis"/>
    <property type="evidence" value="ECO:0007669"/>
    <property type="project" value="UniProtKB-KW"/>
</dbReference>
<name>A0A7L4GLN0_PODST</name>
<keyword evidence="4" id="KW-0645">Protease</keyword>
<evidence type="ECO:0000313" key="12">
    <source>
        <dbReference type="EMBL" id="NXX13590.1"/>
    </source>
</evidence>
<dbReference type="Proteomes" id="UP000584326">
    <property type="component" value="Unassembled WGS sequence"/>
</dbReference>
<dbReference type="AlphaFoldDB" id="A0A7L4GLN0"/>
<dbReference type="OrthoDB" id="3626597at2759"/>
<keyword evidence="13" id="KW-1185">Reference proteome</keyword>
<feature type="non-terminal residue" evidence="12">
    <location>
        <position position="234"/>
    </location>
</feature>
<keyword evidence="8" id="KW-0862">Zinc</keyword>
<reference evidence="12 13" key="1">
    <citation type="submission" date="2020-02" db="EMBL/GenBank/DDBJ databases">
        <title>Bird 10,000 Genomes (B10K) Project - Family phase.</title>
        <authorList>
            <person name="Zhang G."/>
        </authorList>
    </citation>
    <scope>NUCLEOTIDE SEQUENCE [LARGE SCALE GENOMIC DNA]</scope>
    <source>
        <strain evidence="12">B10K-DU-001-40</strain>
        <tissue evidence="12">Muscle</tissue>
    </source>
</reference>
<proteinExistence type="inferred from homology"/>
<dbReference type="EMBL" id="VZTK01008301">
    <property type="protein sequence ID" value="NXX13590.1"/>
    <property type="molecule type" value="Genomic_DNA"/>
</dbReference>
<comment type="cofactor">
    <cofactor evidence="1">
        <name>Zn(2+)</name>
        <dbReference type="ChEBI" id="CHEBI:29105"/>
    </cofactor>
</comment>
<feature type="domain" description="Peptidase M14" evidence="11">
    <location>
        <begin position="1"/>
        <end position="229"/>
    </location>
</feature>
<keyword evidence="7" id="KW-0378">Hydrolase</keyword>
<evidence type="ECO:0000256" key="1">
    <source>
        <dbReference type="ARBA" id="ARBA00001947"/>
    </source>
</evidence>
<dbReference type="PANTHER" id="PTHR11705:SF152">
    <property type="entry name" value="CARBOXYPEPTIDASE A5"/>
    <property type="match status" value="1"/>
</dbReference>
<dbReference type="SUPFAM" id="SSF53187">
    <property type="entry name" value="Zn-dependent exopeptidases"/>
    <property type="match status" value="1"/>
</dbReference>
<dbReference type="GO" id="GO:0008270">
    <property type="term" value="F:zinc ion binding"/>
    <property type="evidence" value="ECO:0007669"/>
    <property type="project" value="InterPro"/>
</dbReference>
<evidence type="ECO:0000256" key="5">
    <source>
        <dbReference type="ARBA" id="ARBA00022723"/>
    </source>
</evidence>
<keyword evidence="5" id="KW-0479">Metal-binding</keyword>
<dbReference type="InterPro" id="IPR000834">
    <property type="entry name" value="Peptidase_M14"/>
</dbReference>
<evidence type="ECO:0000256" key="4">
    <source>
        <dbReference type="ARBA" id="ARBA00022670"/>
    </source>
</evidence>
<dbReference type="SMART" id="SM00631">
    <property type="entry name" value="Zn_pept"/>
    <property type="match status" value="1"/>
</dbReference>
<keyword evidence="3 12" id="KW-0121">Carboxypeptidase</keyword>
<evidence type="ECO:0000256" key="6">
    <source>
        <dbReference type="ARBA" id="ARBA00022729"/>
    </source>
</evidence>
<evidence type="ECO:0000256" key="2">
    <source>
        <dbReference type="ARBA" id="ARBA00005988"/>
    </source>
</evidence>
<dbReference type="Pfam" id="PF00246">
    <property type="entry name" value="Peptidase_M14"/>
    <property type="match status" value="1"/>
</dbReference>
<feature type="non-terminal residue" evidence="12">
    <location>
        <position position="1"/>
    </location>
</feature>
<evidence type="ECO:0000256" key="7">
    <source>
        <dbReference type="ARBA" id="ARBA00022801"/>
    </source>
</evidence>
<dbReference type="GO" id="GO:0004181">
    <property type="term" value="F:metallocarboxypeptidase activity"/>
    <property type="evidence" value="ECO:0007669"/>
    <property type="project" value="InterPro"/>
</dbReference>
<accession>A0A7L4GLN0</accession>
<dbReference type="PROSITE" id="PS00133">
    <property type="entry name" value="CARBOXYPEPT_ZN_2"/>
    <property type="match status" value="1"/>
</dbReference>
<feature type="active site" description="Proton donor/acceptor" evidence="10">
    <location>
        <position position="195"/>
    </location>
</feature>
<dbReference type="PROSITE" id="PS52035">
    <property type="entry name" value="PEPTIDASE_M14"/>
    <property type="match status" value="1"/>
</dbReference>
<sequence length="234" mass="26169">HSREWITQATGIWTANKTAEAYGQDPSITSILDSMDIFFEIVTNPDGFAFTHSSNCMWRKTRSINAGSHRNWDAGFGGSGSSSNPCSETYHGLYAHSEREVKAIVDYIRGHGNVKSVISIHSYSQMLLFPYGYKTAPVPHHQELNELAKKAVSDLAAVYGMKYTYGSIIDTIYRADGTTVDWAYDNGVKYSFTFELRDTGCYGFLLPSTQTIPTATKTWPALLDIMVHILEHPY</sequence>
<organism evidence="12 13">
    <name type="scientific">Podargus strigoides</name>
    <name type="common">Tawny frogmouth</name>
    <name type="synonym">Caprimulgus strigoides</name>
    <dbReference type="NCBI Taxonomy" id="8905"/>
    <lineage>
        <taxon>Eukaryota</taxon>
        <taxon>Metazoa</taxon>
        <taxon>Chordata</taxon>
        <taxon>Craniata</taxon>
        <taxon>Vertebrata</taxon>
        <taxon>Euteleostomi</taxon>
        <taxon>Archelosauria</taxon>
        <taxon>Archosauria</taxon>
        <taxon>Dinosauria</taxon>
        <taxon>Saurischia</taxon>
        <taxon>Theropoda</taxon>
        <taxon>Coelurosauria</taxon>
        <taxon>Aves</taxon>
        <taxon>Neognathae</taxon>
        <taxon>Neoaves</taxon>
        <taxon>Strisores</taxon>
        <taxon>Caprimulgiformes</taxon>
        <taxon>Podargidae</taxon>
        <taxon>Podargus</taxon>
    </lineage>
</organism>
<dbReference type="PANTHER" id="PTHR11705">
    <property type="entry name" value="PROTEASE FAMILY M14 CARBOXYPEPTIDASE A,B"/>
    <property type="match status" value="1"/>
</dbReference>